<feature type="compositionally biased region" description="Acidic residues" evidence="4">
    <location>
        <begin position="2649"/>
        <end position="2675"/>
    </location>
</feature>
<evidence type="ECO:0000259" key="6">
    <source>
        <dbReference type="Pfam" id="PF25036"/>
    </source>
</evidence>
<feature type="compositionally biased region" description="Basic residues" evidence="4">
    <location>
        <begin position="2619"/>
        <end position="2640"/>
    </location>
</feature>
<dbReference type="InterPro" id="IPR009543">
    <property type="entry name" value="VPS13_VAB"/>
</dbReference>
<feature type="region of interest" description="Disordered" evidence="4">
    <location>
        <begin position="722"/>
        <end position="755"/>
    </location>
</feature>
<evidence type="ECO:0000256" key="3">
    <source>
        <dbReference type="ARBA" id="ARBA00023055"/>
    </source>
</evidence>
<dbReference type="InterPro" id="IPR026854">
    <property type="entry name" value="VPS13_N"/>
</dbReference>
<feature type="region of interest" description="Disordered" evidence="4">
    <location>
        <begin position="2619"/>
        <end position="2696"/>
    </location>
</feature>
<keyword evidence="3" id="KW-0445">Lipid transport</keyword>
<dbReference type="Pfam" id="PF25036">
    <property type="entry name" value="VPS13_VAB"/>
    <property type="match status" value="1"/>
</dbReference>
<proteinExistence type="inferred from homology"/>
<reference evidence="7" key="1">
    <citation type="submission" date="2021-01" db="EMBL/GenBank/DDBJ databases">
        <authorList>
            <person name="Corre E."/>
            <person name="Pelletier E."/>
            <person name="Niang G."/>
            <person name="Scheremetjew M."/>
            <person name="Finn R."/>
            <person name="Kale V."/>
            <person name="Holt S."/>
            <person name="Cochrane G."/>
            <person name="Meng A."/>
            <person name="Brown T."/>
            <person name="Cohen L."/>
        </authorList>
    </citation>
    <scope>NUCLEOTIDE SEQUENCE</scope>
    <source>
        <strain evidence="7">NY070348D</strain>
    </source>
</reference>
<dbReference type="PANTHER" id="PTHR16166">
    <property type="entry name" value="VACUOLAR PROTEIN SORTING-ASSOCIATED PROTEIN VPS13"/>
    <property type="match status" value="1"/>
</dbReference>
<feature type="region of interest" description="Disordered" evidence="4">
    <location>
        <begin position="1185"/>
        <end position="1205"/>
    </location>
</feature>
<name>A0A7S2WKN9_9STRA</name>
<feature type="compositionally biased region" description="Polar residues" evidence="4">
    <location>
        <begin position="1039"/>
        <end position="1052"/>
    </location>
</feature>
<sequence length="3540" mass="397372">MAKRILLGVLQDYFGRYIEGLNEENLRLAVWAGEIDLEGLELKKEVLDSLRLPLQIECGHIHKFSVSVPWTKLGSEPVRVNIDGVYLLAKLSAEDPQMHSGANNDDNDSEEDRSKLPRRIVEKRIRLRWANLLAAKDSADENGENKDTFWSRMAAKIMDNLQINVTNVHLRIEDYMSIPGKCFSFGVTFEKFFAVTCDENGQRVFVERNKKNDENDSRDIHKSVRLQSLAVYFDDGKPMLSNEGSTTHRSEGDFVYLLAKGIWREEMKGQHTLSPTNPMSEFGNMHNFLLLPCSPSMLVAKNESSDFTKPRYRLDVDFDSVDVTLSQDQYHILMTLKRSLAQHSILSVYREHRPPDSPEEDPRAWWRYAYTCVKINNAAIRLSMDANVTGDNNNIGQEKLLELTRKKNDWLEIVSQVRMREEYITLYKEKMLLTEELQVENGLEISREVRDRIQKLEDDLEVECTLAYRATAIAELTAEQKKAEGAKKNDENNKGGALSGTRRWITGWFQDQPIAEDGENSDFEDSDDDEDDDEKVPSSTSLSVEEKNELLDAVNFFETIRDQAIPDGTIHAIVVSSLRHGSVSLLGDSNDVLFACSLSGTHSLEKRFGGAWKHEFILKTLLLEDLYSDADDGWTVSGRRGTVLAPKCDSNDDAGAFIVNVSYSPPVYADGGKSDILVTSESFKVRVVTIPFQIVLLPHWVNGISSFFLLKDDSLETGFDKMQQRRVSPSHRRARTSSSSAPFRRQGEEVDFSEEGNPVSYDDVTNVDVNWVSDYISKTQDISKKLEEERKTEMIATRKPMFDVQLSVAAPILLLPLLGFTSRKGDTKSLLILDLGHFFADRNDLVKLGGVSPPVDAEDNEQQEWHQQGKEEDDDFFHAVESELQDNRLKRKTSVEADSGTSVLHNQVLTFNEEWGTMENDSNDAYGTWKITAERIRSVILTVRNGKTWEAMYNEVQNKDNGEDTFRLIDDFDISVKFHHVMSKRKNQRVDVVLGKISIAVVPSKFLILWKLRQQWLKQEWWWLDVQEQGNRPSHERISSISSLGTPNSPVKQNRKRLSSVKSLGTVDSTAEREALPEARRKEAKGTTLCTHYTFRMNLIEIHVRSEKSSRREEQNYLLGSIKGFHAEYIQRFSGSYAHLELGSFDVVDLYANSDATMYFVRSGDADDGLNLHQQRLITIDVRWRGQQKASNDRPQTPPISPRNALAGNGSFTQIVYAVVRFHKLVLTWNPITVAALRQLYVHKFGFLHITAVPPSPVRAKIVHHVSESSGKSLEHTGTSNVQYVVMFSLASVSVRLRKRTSILSEIDVKKASVKLSQSRESISLNGELGNVRLSGRNRELFSVVSDQHSLVVFSFFSRQKVVELDVKFSASRYTHLNQTYLELHDYISTGVVETIFGNKNKKALSEGAGGVLKNAIKTTGDRERAGGRFEIVMECFQCVLPASMHPEEKGFLAASCTDLRASNCTEKVQPGGPKKTNIVLGGLQMYTDVAPLLQDPVRFDMSVSKDDERGLIVLGKISDVHIDLAQEQYWLIQTVFRENILIDPIIEPDAIQAPIGEPPSPMEDIDENVTDEILPVEGNLEYGYDDLTDGPGLVYKVDITLEQASLLLSEGAQATKSTALASFSMQSFFAHIYRDGPFACTAVELQVKSLDLLDRREANESNWYRHLILSNPRLTPQSSQSHDKKDQAFIFRFVPTDRIVELELISFRSVFMLDLLGSVIGFWVSSPDDKDLSDIKDSAKVQNTFEDEDPNGSEIETNEVTGVSSGVDESSRTTRSHSNEVPEIDPNENLTDWTGNFKLIDPCLCFVPDYSDPLCKMILVRTDITFTWNKCGNPTAKQFSYWNGCLNSMQAYVATGGKLEPSMDDGVLSTPGKECNIFGREDDSVAQFAFRQEKVLHQLLEPTDVNFSFDTEEVSRDSRIQSRRTQLMFNQLELYASMGDFELIGKIAANLKGADAEEVPVEAIRQAKTKQRLEEMFEAIKNQDSTRTLEMDSDTDEDNINKKKSQECLVDVRIDQDYVEFIVPESIRNIGIILEQDHGFLRVESMYKVGGGWRSICEECGVKPGDYLVELNGNFVCNEAPTLVHDRIISMDQAYTLKFLRATSDKPVVLQNSLNAGTSKVIFNFIDDLDDGDLPIANIVLNKIDCFMNGSNDGNTIYGAQVEMTGAHFYDLRAGSWGVLLDPGEINVSCTRYNSGEFEINCDVPDPLSCNLSNTFIHMLKNTVGGNKSEQSTSPTQTLEHDLDLLSAAESGRLLDQGRASDVNIDPEKNCAFLLRNETGLPLKFWKEGDDESSAIDVSDEPKDVPFSFRHHYGNGKGIVRGFCQYKPLAIAFYMQSSSKGTTDQVWETLEGVVVNKIGGGVARLSSKKSCRSISPNGLKIKWSVEIDDTSRKIKVVLSSLLAITNHLDYGVRVLASCPTWMGSRSLPWPIKPKETRYLPALFGDAIEIRVQPMLPEHLEESASHLYEWSGPIYTSLASGGGTSTSTELECSLANGKTRFLCASVEPGEDRVTTLFSFYPQLRVRNLLPQDIIYQEHIPALSVDLPIGGGSIVAGEEKQLHSLSSNSRNIAGMTSHLVMKLEDSTWTELIPLRLPPNLSKSRSRQSFRNISFLSGKVHRKPVQRGNSKKSRKGSRRSRFKSYESANTDNDEWSSDSEASDEFSFDESDVEEVEDNAGPGGDQRDAPSGGGSERPGAIRVAFKDASGTQCTVCVVCEETDASGLLVIIYAEYWILNHTSLPLRFGTDDGRHWVFPTALNKAKEDSSLMMYNPGDDKRLLIGFERAQATTTVGIETPGMSGHVHVPCSPDGSLALNLGVAVDVGPGVLHRTNIITIVPRYTFTNLTSCDLHVRQFVSGKTLGPESIVSVGRSLPMWSSPGMGEVMEPYFQIRFGLRRVTRSASNEQTTGATEWSQPFEVLEILRKRSVLTCRLKRGFHYEYFQLEAQVGDCAGSVVVELSERGLDLKKNDAELSDEKSSVSGGNEGETSFKVKQVRMDLSVRMIQITFLKDQTDLVVFYRGTEKARTARAVRIEDIKRQRRVSARGPIEVRAPVHIHNKRPLRVLSVALEKFACELLSGKLHNKAKINCGNFRVLDLGSRPLFPTILSRTTDSGVGTSVLELYCVLNKKNEVGTVDIDTFRLKFMPLGLCLDERFLVELIYFFKSCVGTSNASTNSGLEDIDAVISWKNRDVARAAQYWLWKSQHAGESTFSCLGMVTPPAPLDLSRDSSRILKKSNLTKLKRLLVSDIAIKLSYQQHPDKGKSAVLYDLGGGYLSRMNIRVDQAKLNLELFEKSNFIGTSSSLFSSIQNHYQTEATKSMLQVLSAVNFRNTNFGITQTIRERLSFTSAKVESREFETKTYRSEDALLSDYKKRMRPEHGCRNIDALVQQLRNFVFDWRNNHRFVYARKICVVAVVNRSSRHLRIEKPKTNRLATSRILVPHTELPPGNSSLLEAWQSGSEWNNKGYTAWLVSSKYKEGVSLELSCVALRAKISVPGQMSFSATNDFNIAFLHKDVQDSHALYIMAVEDKIGNTSTSMMNL</sequence>
<feature type="region of interest" description="Disordered" evidence="4">
    <location>
        <begin position="480"/>
        <end position="499"/>
    </location>
</feature>
<feature type="compositionally biased region" description="Polar residues" evidence="4">
    <location>
        <begin position="1755"/>
        <end position="1769"/>
    </location>
</feature>
<evidence type="ECO:0000256" key="4">
    <source>
        <dbReference type="SAM" id="MobiDB-lite"/>
    </source>
</evidence>
<feature type="region of interest" description="Disordered" evidence="4">
    <location>
        <begin position="1744"/>
        <end position="1788"/>
    </location>
</feature>
<dbReference type="InterPro" id="IPR026847">
    <property type="entry name" value="VPS13"/>
</dbReference>
<feature type="compositionally biased region" description="Basic and acidic residues" evidence="4">
    <location>
        <begin position="1770"/>
        <end position="1781"/>
    </location>
</feature>
<protein>
    <submittedName>
        <fullName evidence="7">Uncharacterized protein</fullName>
    </submittedName>
</protein>
<evidence type="ECO:0000313" key="7">
    <source>
        <dbReference type="EMBL" id="CAD9693649.1"/>
    </source>
</evidence>
<feature type="region of interest" description="Disordered" evidence="4">
    <location>
        <begin position="852"/>
        <end position="871"/>
    </location>
</feature>
<evidence type="ECO:0000256" key="2">
    <source>
        <dbReference type="ARBA" id="ARBA00022448"/>
    </source>
</evidence>
<accession>A0A7S2WKN9</accession>
<evidence type="ECO:0000259" key="5">
    <source>
        <dbReference type="Pfam" id="PF12624"/>
    </source>
</evidence>
<organism evidence="7">
    <name type="scientific">Mucochytrium quahogii</name>
    <dbReference type="NCBI Taxonomy" id="96639"/>
    <lineage>
        <taxon>Eukaryota</taxon>
        <taxon>Sar</taxon>
        <taxon>Stramenopiles</taxon>
        <taxon>Bigyra</taxon>
        <taxon>Labyrinthulomycetes</taxon>
        <taxon>Thraustochytrida</taxon>
        <taxon>Thraustochytriidae</taxon>
        <taxon>Mucochytrium</taxon>
    </lineage>
</organism>
<evidence type="ECO:0000256" key="1">
    <source>
        <dbReference type="ARBA" id="ARBA00006545"/>
    </source>
</evidence>
<feature type="domain" description="Vacuolar protein sorting-associated protein 13 VPS13 adaptor binding" evidence="6">
    <location>
        <begin position="2716"/>
        <end position="2921"/>
    </location>
</feature>
<feature type="compositionally biased region" description="Acidic residues" evidence="4">
    <location>
        <begin position="514"/>
        <end position="534"/>
    </location>
</feature>
<dbReference type="EMBL" id="HBHK01018706">
    <property type="protein sequence ID" value="CAD9693649.1"/>
    <property type="molecule type" value="Transcribed_RNA"/>
</dbReference>
<feature type="domain" description="Chorein N-terminal" evidence="5">
    <location>
        <begin position="5"/>
        <end position="586"/>
    </location>
</feature>
<feature type="region of interest" description="Disordered" evidence="4">
    <location>
        <begin position="514"/>
        <end position="544"/>
    </location>
</feature>
<dbReference type="GO" id="GO:0006623">
    <property type="term" value="P:protein targeting to vacuole"/>
    <property type="evidence" value="ECO:0007669"/>
    <property type="project" value="TreeGrafter"/>
</dbReference>
<comment type="similarity">
    <text evidence="1">Belongs to the VPS13 family.</text>
</comment>
<keyword evidence="2" id="KW-0813">Transport</keyword>
<gene>
    <name evidence="7" type="ORF">QSP1433_LOCUS11796</name>
</gene>
<feature type="compositionally biased region" description="Basic and acidic residues" evidence="4">
    <location>
        <begin position="480"/>
        <end position="493"/>
    </location>
</feature>
<dbReference type="PANTHER" id="PTHR16166:SF93">
    <property type="entry name" value="INTERMEMBRANE LIPID TRANSFER PROTEIN VPS13"/>
    <property type="match status" value="1"/>
</dbReference>
<dbReference type="GO" id="GO:0045053">
    <property type="term" value="P:protein retention in Golgi apparatus"/>
    <property type="evidence" value="ECO:0007669"/>
    <property type="project" value="TreeGrafter"/>
</dbReference>
<dbReference type="GO" id="GO:0006869">
    <property type="term" value="P:lipid transport"/>
    <property type="evidence" value="ECO:0007669"/>
    <property type="project" value="UniProtKB-KW"/>
</dbReference>
<feature type="region of interest" description="Disordered" evidence="4">
    <location>
        <begin position="1036"/>
        <end position="1066"/>
    </location>
</feature>
<dbReference type="Pfam" id="PF12624">
    <property type="entry name" value="VPS13_N"/>
    <property type="match status" value="1"/>
</dbReference>